<dbReference type="InterPro" id="IPR009057">
    <property type="entry name" value="Homeodomain-like_sf"/>
</dbReference>
<protein>
    <recommendedName>
        <fullName evidence="4">HTH araC/xylS-type domain-containing protein</fullName>
    </recommendedName>
</protein>
<dbReference type="EMBL" id="BTCL01000015">
    <property type="protein sequence ID" value="GMK46827.1"/>
    <property type="molecule type" value="Genomic_DNA"/>
</dbReference>
<dbReference type="Pfam" id="PF02311">
    <property type="entry name" value="AraC_binding"/>
    <property type="match status" value="1"/>
</dbReference>
<evidence type="ECO:0000256" key="3">
    <source>
        <dbReference type="ARBA" id="ARBA00023163"/>
    </source>
</evidence>
<sequence>MLQLLSVNYDDRIPNWRTQSEVLSYHVLVLVTDGKVKYTINGQEIIAERGDFLYIPQSTLRSGDTIPGFPHQKYTVLIMTEPGSKLGIPFLDRGEFIRFRLSNLHYLQRRFIKLFEEMRGGRSFRSYIGLGLTQELIGLLARELEKPEVTPAKMFYAQLVKQYLLDHYREHVEIEQLGKLIHRSPNYTTALFKEVFGQAPIRYMHQLRLHEACRLLLHSDMTVADIAQYLGYYDPSYFFRMFKKHVGLSPSEFISSGRTEDLPQLFP</sequence>
<dbReference type="InterPro" id="IPR003313">
    <property type="entry name" value="AraC-bd"/>
</dbReference>
<evidence type="ECO:0000256" key="2">
    <source>
        <dbReference type="ARBA" id="ARBA00023125"/>
    </source>
</evidence>
<dbReference type="PANTHER" id="PTHR43280:SF2">
    <property type="entry name" value="HTH-TYPE TRANSCRIPTIONAL REGULATOR EXSA"/>
    <property type="match status" value="1"/>
</dbReference>
<dbReference type="PRINTS" id="PR00032">
    <property type="entry name" value="HTHARAC"/>
</dbReference>
<dbReference type="PROSITE" id="PS01124">
    <property type="entry name" value="HTH_ARAC_FAMILY_2"/>
    <property type="match status" value="1"/>
</dbReference>
<keyword evidence="2" id="KW-0238">DNA-binding</keyword>
<dbReference type="Pfam" id="PF12833">
    <property type="entry name" value="HTH_18"/>
    <property type="match status" value="1"/>
</dbReference>
<dbReference type="Gene3D" id="1.10.10.60">
    <property type="entry name" value="Homeodomain-like"/>
    <property type="match status" value="2"/>
</dbReference>
<reference evidence="5 6" key="1">
    <citation type="submission" date="2023-05" db="EMBL/GenBank/DDBJ databases">
        <title>Draft genome of Paenibacillus sp. CCS26.</title>
        <authorList>
            <person name="Akita H."/>
            <person name="Shinto Y."/>
            <person name="Kimura Z."/>
        </authorList>
    </citation>
    <scope>NUCLEOTIDE SEQUENCE [LARGE SCALE GENOMIC DNA]</scope>
    <source>
        <strain evidence="5 6">CCS26</strain>
    </source>
</reference>
<gene>
    <name evidence="5" type="ORF">PghCCS26_39560</name>
</gene>
<comment type="caution">
    <text evidence="5">The sequence shown here is derived from an EMBL/GenBank/DDBJ whole genome shotgun (WGS) entry which is preliminary data.</text>
</comment>
<dbReference type="InterPro" id="IPR018062">
    <property type="entry name" value="HTH_AraC-typ_CS"/>
</dbReference>
<keyword evidence="6" id="KW-1185">Reference proteome</keyword>
<keyword evidence="1" id="KW-0805">Transcription regulation</keyword>
<evidence type="ECO:0000313" key="6">
    <source>
        <dbReference type="Proteomes" id="UP001285921"/>
    </source>
</evidence>
<dbReference type="SMART" id="SM00342">
    <property type="entry name" value="HTH_ARAC"/>
    <property type="match status" value="1"/>
</dbReference>
<proteinExistence type="predicted"/>
<accession>A0ABQ6NNX9</accession>
<dbReference type="PANTHER" id="PTHR43280">
    <property type="entry name" value="ARAC-FAMILY TRANSCRIPTIONAL REGULATOR"/>
    <property type="match status" value="1"/>
</dbReference>
<dbReference type="InterPro" id="IPR037923">
    <property type="entry name" value="HTH-like"/>
</dbReference>
<organism evidence="5 6">
    <name type="scientific">Paenibacillus glycanilyticus</name>
    <dbReference type="NCBI Taxonomy" id="126569"/>
    <lineage>
        <taxon>Bacteria</taxon>
        <taxon>Bacillati</taxon>
        <taxon>Bacillota</taxon>
        <taxon>Bacilli</taxon>
        <taxon>Bacillales</taxon>
        <taxon>Paenibacillaceae</taxon>
        <taxon>Paenibacillus</taxon>
    </lineage>
</organism>
<dbReference type="InterPro" id="IPR020449">
    <property type="entry name" value="Tscrpt_reg_AraC-type_HTH"/>
</dbReference>
<dbReference type="PROSITE" id="PS00041">
    <property type="entry name" value="HTH_ARAC_FAMILY_1"/>
    <property type="match status" value="1"/>
</dbReference>
<evidence type="ECO:0000256" key="1">
    <source>
        <dbReference type="ARBA" id="ARBA00023015"/>
    </source>
</evidence>
<name>A0ABQ6NNX9_9BACL</name>
<feature type="domain" description="HTH araC/xylS-type" evidence="4">
    <location>
        <begin position="158"/>
        <end position="256"/>
    </location>
</feature>
<dbReference type="InterPro" id="IPR018060">
    <property type="entry name" value="HTH_AraC"/>
</dbReference>
<evidence type="ECO:0000259" key="4">
    <source>
        <dbReference type="PROSITE" id="PS01124"/>
    </source>
</evidence>
<dbReference type="SUPFAM" id="SSF46689">
    <property type="entry name" value="Homeodomain-like"/>
    <property type="match status" value="2"/>
</dbReference>
<dbReference type="Proteomes" id="UP001285921">
    <property type="component" value="Unassembled WGS sequence"/>
</dbReference>
<dbReference type="RefSeq" id="WP_317980990.1">
    <property type="nucleotide sequence ID" value="NZ_BTCL01000015.1"/>
</dbReference>
<dbReference type="SUPFAM" id="SSF51215">
    <property type="entry name" value="Regulatory protein AraC"/>
    <property type="match status" value="1"/>
</dbReference>
<evidence type="ECO:0000313" key="5">
    <source>
        <dbReference type="EMBL" id="GMK46827.1"/>
    </source>
</evidence>
<keyword evidence="3" id="KW-0804">Transcription</keyword>